<dbReference type="Proteomes" id="UP000594260">
    <property type="component" value="Unplaced"/>
</dbReference>
<keyword evidence="1" id="KW-0812">Transmembrane</keyword>
<keyword evidence="3" id="KW-1185">Reference proteome</keyword>
<evidence type="ECO:0000313" key="3">
    <source>
        <dbReference type="Proteomes" id="UP000594260"/>
    </source>
</evidence>
<evidence type="ECO:0000313" key="2">
    <source>
        <dbReference type="EnsemblMetazoa" id="XP_022661167"/>
    </source>
</evidence>
<accession>A0A7M7K6M3</accession>
<sequence length="240" mass="28228">MWAVLSCHKKLLKSLGYQWRHVGQHRFFLMGHRHVAAREVSIAKKDGLQLSNNVQMVYKSTYQTYLNISAFAAAFLCCNVFVRVLQYLEIDVATPMRNCLIQFYEILPTEYIQNSPHQKKNKAKKLKDFTETEKKLAEVFFMCMIIVFVFFNKMCPVRMYYDHKQKMYTLVHISPLIPFRRIRTAVPPGGVYPTGKLLPNSRIRGVLWPQQIEPDAMRNKIHYNVLFGYQKPESIQPELF</sequence>
<feature type="transmembrane region" description="Helical" evidence="1">
    <location>
        <begin position="65"/>
        <end position="88"/>
    </location>
</feature>
<keyword evidence="1" id="KW-1133">Transmembrane helix</keyword>
<name>A0A7M7K6M3_VARDE</name>
<dbReference type="GeneID" id="111250339"/>
<reference evidence="2" key="1">
    <citation type="submission" date="2021-01" db="UniProtKB">
        <authorList>
            <consortium name="EnsemblMetazoa"/>
        </authorList>
    </citation>
    <scope>IDENTIFICATION</scope>
</reference>
<keyword evidence="1" id="KW-0472">Membrane</keyword>
<evidence type="ECO:0000256" key="1">
    <source>
        <dbReference type="SAM" id="Phobius"/>
    </source>
</evidence>
<organism evidence="2 3">
    <name type="scientific">Varroa destructor</name>
    <name type="common">Honeybee mite</name>
    <dbReference type="NCBI Taxonomy" id="109461"/>
    <lineage>
        <taxon>Eukaryota</taxon>
        <taxon>Metazoa</taxon>
        <taxon>Ecdysozoa</taxon>
        <taxon>Arthropoda</taxon>
        <taxon>Chelicerata</taxon>
        <taxon>Arachnida</taxon>
        <taxon>Acari</taxon>
        <taxon>Parasitiformes</taxon>
        <taxon>Mesostigmata</taxon>
        <taxon>Gamasina</taxon>
        <taxon>Dermanyssoidea</taxon>
        <taxon>Varroidae</taxon>
        <taxon>Varroa</taxon>
    </lineage>
</organism>
<feature type="transmembrane region" description="Helical" evidence="1">
    <location>
        <begin position="139"/>
        <end position="161"/>
    </location>
</feature>
<protein>
    <submittedName>
        <fullName evidence="2">Uncharacterized protein</fullName>
    </submittedName>
</protein>
<dbReference type="EnsemblMetazoa" id="XM_022805432">
    <property type="protein sequence ID" value="XP_022661167"/>
    <property type="gene ID" value="LOC111250339"/>
</dbReference>
<proteinExistence type="predicted"/>
<dbReference type="CTD" id="31568"/>
<dbReference type="AlphaFoldDB" id="A0A7M7K6M3"/>
<dbReference type="RefSeq" id="XP_022661167.1">
    <property type="nucleotide sequence ID" value="XM_022805432.1"/>
</dbReference>